<organism evidence="2 3">
    <name type="scientific">Podila minutissima</name>
    <dbReference type="NCBI Taxonomy" id="64525"/>
    <lineage>
        <taxon>Eukaryota</taxon>
        <taxon>Fungi</taxon>
        <taxon>Fungi incertae sedis</taxon>
        <taxon>Mucoromycota</taxon>
        <taxon>Mortierellomycotina</taxon>
        <taxon>Mortierellomycetes</taxon>
        <taxon>Mortierellales</taxon>
        <taxon>Mortierellaceae</taxon>
        <taxon>Podila</taxon>
    </lineage>
</organism>
<dbReference type="EMBL" id="JAAAUY010000154">
    <property type="protein sequence ID" value="KAF9334325.1"/>
    <property type="molecule type" value="Genomic_DNA"/>
</dbReference>
<feature type="compositionally biased region" description="Basic and acidic residues" evidence="1">
    <location>
        <begin position="285"/>
        <end position="294"/>
    </location>
</feature>
<comment type="caution">
    <text evidence="2">The sequence shown here is derived from an EMBL/GenBank/DDBJ whole genome shotgun (WGS) entry which is preliminary data.</text>
</comment>
<gene>
    <name evidence="2" type="ORF">BG006_002352</name>
</gene>
<dbReference type="Proteomes" id="UP000696485">
    <property type="component" value="Unassembled WGS sequence"/>
</dbReference>
<evidence type="ECO:0000256" key="1">
    <source>
        <dbReference type="SAM" id="MobiDB-lite"/>
    </source>
</evidence>
<name>A0A9P5VNT3_9FUNG</name>
<keyword evidence="3" id="KW-1185">Reference proteome</keyword>
<feature type="region of interest" description="Disordered" evidence="1">
    <location>
        <begin position="248"/>
        <end position="294"/>
    </location>
</feature>
<evidence type="ECO:0000313" key="3">
    <source>
        <dbReference type="Proteomes" id="UP000696485"/>
    </source>
</evidence>
<evidence type="ECO:0000313" key="2">
    <source>
        <dbReference type="EMBL" id="KAF9334325.1"/>
    </source>
</evidence>
<protein>
    <submittedName>
        <fullName evidence="2">Uncharacterized protein</fullName>
    </submittedName>
</protein>
<reference evidence="2" key="1">
    <citation type="journal article" date="2020" name="Fungal Divers.">
        <title>Resolving the Mortierellaceae phylogeny through synthesis of multi-gene phylogenetics and phylogenomics.</title>
        <authorList>
            <person name="Vandepol N."/>
            <person name="Liber J."/>
            <person name="Desiro A."/>
            <person name="Na H."/>
            <person name="Kennedy M."/>
            <person name="Barry K."/>
            <person name="Grigoriev I.V."/>
            <person name="Miller A.N."/>
            <person name="O'Donnell K."/>
            <person name="Stajich J.E."/>
            <person name="Bonito G."/>
        </authorList>
    </citation>
    <scope>NUCLEOTIDE SEQUENCE</scope>
    <source>
        <strain evidence="2">NVP1</strain>
    </source>
</reference>
<proteinExistence type="predicted"/>
<dbReference type="AlphaFoldDB" id="A0A9P5VNT3"/>
<accession>A0A9P5VNT3</accession>
<sequence length="294" mass="33928">MSFPDIMICSTDMNFRRNNLTDIDGLNIVLSNIKIENEALPMYRKLCGTHSWLTIYSTQERRVDVVLDDSKYFQIELLPQPNLPADWIARIFLVPNSFAAWGGWFSVVWGVFYILFGAPRLDPFGLVALCFMTNKAKRKILKAYGPLPRQPPSTHGPDVDPSRRMSIASDTSMSSFANDPIMHDQMSPIAPGDYSKMATQNNPHQTQRMVDQRFRRLERMLSEFYLNMPTDDLQEEEEEGKRGWFWRRGRRGLSPAESGKSGDEYYGVDLRGNDPYHDQIPLRGYDPRTMAREE</sequence>